<evidence type="ECO:0000313" key="4">
    <source>
        <dbReference type="Proteomes" id="UP001549320"/>
    </source>
</evidence>
<dbReference type="SUPFAM" id="SSF51126">
    <property type="entry name" value="Pectin lyase-like"/>
    <property type="match status" value="1"/>
</dbReference>
<accession>A0ABV2Q4V5</accession>
<gene>
    <name evidence="3" type="ORF">ABIE13_001164</name>
</gene>
<dbReference type="InterPro" id="IPR026457">
    <property type="entry name" value="CSLREA_Nterm"/>
</dbReference>
<evidence type="ECO:0000256" key="1">
    <source>
        <dbReference type="SAM" id="SignalP"/>
    </source>
</evidence>
<sequence length="368" mass="37321">MSMLRSISSSRLVPCLALAGLMSASHAATITVNTTGDTLGQAGQCSLRDAFYSALYDDNGGNPDCVSGSGADTIVFDTVAFPADSLTVITLDPSWGAMEMNGPDPIWSPLDPAIVLAIDGGRRVALDGGNGTQFFRIAGKAELTLKGMTLQNGVSLSSSGYGDGGALYVDSSAALTLEDMTISNNRASIFGGGLYARSSTVIIRDSVFTGNSASQGGAVHSPGGGSLTIERTHFEGNSADALGGAIRSGGPIQISDSTITANQLRFPGTGAGVSFTLTGITPRNISNSSITDNSPGNNCGGEPFTGSGNEYWPESDTSCPAGTGTYVNPVPPAPAAPVAVPVDAPWALGVLSALLGLFGWSSASRKPR</sequence>
<feature type="signal peptide" evidence="1">
    <location>
        <begin position="1"/>
        <end position="27"/>
    </location>
</feature>
<proteinExistence type="predicted"/>
<dbReference type="EMBL" id="JBEPSH010000002">
    <property type="protein sequence ID" value="MET4576064.1"/>
    <property type="molecule type" value="Genomic_DNA"/>
</dbReference>
<evidence type="ECO:0000259" key="2">
    <source>
        <dbReference type="Pfam" id="PF13229"/>
    </source>
</evidence>
<feature type="domain" description="Right handed beta helix" evidence="2">
    <location>
        <begin position="142"/>
        <end position="301"/>
    </location>
</feature>
<dbReference type="Pfam" id="PF13229">
    <property type="entry name" value="Beta_helix"/>
    <property type="match status" value="1"/>
</dbReference>
<dbReference type="Proteomes" id="UP001549320">
    <property type="component" value="Unassembled WGS sequence"/>
</dbReference>
<dbReference type="Gene3D" id="2.160.20.20">
    <property type="match status" value="1"/>
</dbReference>
<dbReference type="InterPro" id="IPR012332">
    <property type="entry name" value="Autotransporter_pectin_lyase_C"/>
</dbReference>
<keyword evidence="1" id="KW-0732">Signal</keyword>
<dbReference type="PANTHER" id="PTHR11319">
    <property type="entry name" value="G PROTEIN-COUPLED RECEPTOR-RELATED"/>
    <property type="match status" value="1"/>
</dbReference>
<dbReference type="PANTHER" id="PTHR11319:SF35">
    <property type="entry name" value="OUTER MEMBRANE PROTEIN PMPC-RELATED"/>
    <property type="match status" value="1"/>
</dbReference>
<dbReference type="NCBIfam" id="TIGR04214">
    <property type="entry name" value="CSLREA_Nterm"/>
    <property type="match status" value="1"/>
</dbReference>
<name>A0ABV2Q4V5_9BURK</name>
<evidence type="ECO:0000313" key="3">
    <source>
        <dbReference type="EMBL" id="MET4576064.1"/>
    </source>
</evidence>
<feature type="chain" id="PRO_5047222587" evidence="1">
    <location>
        <begin position="28"/>
        <end position="368"/>
    </location>
</feature>
<protein>
    <submittedName>
        <fullName evidence="3">CSLREA domain-containing protein</fullName>
    </submittedName>
</protein>
<dbReference type="InterPro" id="IPR039448">
    <property type="entry name" value="Beta_helix"/>
</dbReference>
<organism evidence="3 4">
    <name type="scientific">Ottowia thiooxydans</name>
    <dbReference type="NCBI Taxonomy" id="219182"/>
    <lineage>
        <taxon>Bacteria</taxon>
        <taxon>Pseudomonadati</taxon>
        <taxon>Pseudomonadota</taxon>
        <taxon>Betaproteobacteria</taxon>
        <taxon>Burkholderiales</taxon>
        <taxon>Comamonadaceae</taxon>
        <taxon>Ottowia</taxon>
    </lineage>
</organism>
<comment type="caution">
    <text evidence="3">The sequence shown here is derived from an EMBL/GenBank/DDBJ whole genome shotgun (WGS) entry which is preliminary data.</text>
</comment>
<dbReference type="InterPro" id="IPR011050">
    <property type="entry name" value="Pectin_lyase_fold/virulence"/>
</dbReference>
<keyword evidence="4" id="KW-1185">Reference proteome</keyword>
<reference evidence="3 4" key="1">
    <citation type="submission" date="2024-06" db="EMBL/GenBank/DDBJ databases">
        <title>Sorghum-associated microbial communities from plants grown in Nebraska, USA.</title>
        <authorList>
            <person name="Schachtman D."/>
        </authorList>
    </citation>
    <scope>NUCLEOTIDE SEQUENCE [LARGE SCALE GENOMIC DNA]</scope>
    <source>
        <strain evidence="3 4">2709</strain>
    </source>
</reference>